<accession>A0A8J3LB09</accession>
<reference evidence="1" key="1">
    <citation type="submission" date="2021-01" db="EMBL/GenBank/DDBJ databases">
        <title>Whole genome shotgun sequence of Catellatospora methionotrophica NBRC 14553.</title>
        <authorList>
            <person name="Komaki H."/>
            <person name="Tamura T."/>
        </authorList>
    </citation>
    <scope>NUCLEOTIDE SEQUENCE</scope>
    <source>
        <strain evidence="1">NBRC 14553</strain>
    </source>
</reference>
<keyword evidence="2" id="KW-1185">Reference proteome</keyword>
<sequence length="86" mass="9214">MVRRVPEATQLNWGAAAARALIRIEGNLAEVRAGETLHLPDIGEATIQAAWDSGTPKQPTRWATCKAADGRVHHVIVRPGGPASLR</sequence>
<organism evidence="1 2">
    <name type="scientific">Catellatospora methionotrophica</name>
    <dbReference type="NCBI Taxonomy" id="121620"/>
    <lineage>
        <taxon>Bacteria</taxon>
        <taxon>Bacillati</taxon>
        <taxon>Actinomycetota</taxon>
        <taxon>Actinomycetes</taxon>
        <taxon>Micromonosporales</taxon>
        <taxon>Micromonosporaceae</taxon>
        <taxon>Catellatospora</taxon>
    </lineage>
</organism>
<dbReference type="EMBL" id="BONJ01000020">
    <property type="protein sequence ID" value="GIG15455.1"/>
    <property type="molecule type" value="Genomic_DNA"/>
</dbReference>
<comment type="caution">
    <text evidence="1">The sequence shown here is derived from an EMBL/GenBank/DDBJ whole genome shotgun (WGS) entry which is preliminary data.</text>
</comment>
<evidence type="ECO:0000313" key="1">
    <source>
        <dbReference type="EMBL" id="GIG15455.1"/>
    </source>
</evidence>
<proteinExistence type="predicted"/>
<dbReference type="Proteomes" id="UP000660339">
    <property type="component" value="Unassembled WGS sequence"/>
</dbReference>
<dbReference type="AlphaFoldDB" id="A0A8J3LB09"/>
<name>A0A8J3LB09_9ACTN</name>
<evidence type="ECO:0000313" key="2">
    <source>
        <dbReference type="Proteomes" id="UP000660339"/>
    </source>
</evidence>
<gene>
    <name evidence="1" type="ORF">Cme02nite_37870</name>
</gene>
<protein>
    <submittedName>
        <fullName evidence="1">Uncharacterized protein</fullName>
    </submittedName>
</protein>